<evidence type="ECO:0000313" key="3">
    <source>
        <dbReference type="Proteomes" id="UP000226192"/>
    </source>
</evidence>
<evidence type="ECO:0000256" key="1">
    <source>
        <dbReference type="SAM" id="MobiDB-lite"/>
    </source>
</evidence>
<protein>
    <submittedName>
        <fullName evidence="2">Uncharacterized protein</fullName>
    </submittedName>
</protein>
<reference evidence="2 3" key="1">
    <citation type="submission" date="2017-06" db="EMBL/GenBank/DDBJ databases">
        <title>Ant-infecting Ophiocordyceps genomes reveal a high diversity of potential behavioral manipulation genes and a possible major role for enterotoxins.</title>
        <authorList>
            <person name="De Bekker C."/>
            <person name="Evans H.C."/>
            <person name="Brachmann A."/>
            <person name="Hughes D.P."/>
        </authorList>
    </citation>
    <scope>NUCLEOTIDE SEQUENCE [LARGE SCALE GENOMIC DNA]</scope>
    <source>
        <strain evidence="2 3">Map64</strain>
    </source>
</reference>
<dbReference type="AlphaFoldDB" id="A0A2C5X735"/>
<evidence type="ECO:0000313" key="2">
    <source>
        <dbReference type="EMBL" id="PHH59019.1"/>
    </source>
</evidence>
<dbReference type="STRING" id="1399860.A0A2C5X735"/>
<feature type="region of interest" description="Disordered" evidence="1">
    <location>
        <begin position="1"/>
        <end position="66"/>
    </location>
</feature>
<dbReference type="Proteomes" id="UP000226192">
    <property type="component" value="Unassembled WGS sequence"/>
</dbReference>
<accession>A0A2C5X735</accession>
<gene>
    <name evidence="2" type="ORF">CDD81_3945</name>
</gene>
<dbReference type="OrthoDB" id="2148946at2759"/>
<feature type="compositionally biased region" description="Low complexity" evidence="1">
    <location>
        <begin position="48"/>
        <end position="57"/>
    </location>
</feature>
<keyword evidence="3" id="KW-1185">Reference proteome</keyword>
<sequence length="171" mass="19078">MHLRNLVKKDRLANPPQTLDPPIFIRSDTSSQEVIHPPSFDQRRRSRSSSTASARTAPLNTAPSPHALRRLSQKLHISRLDSSHNVPSNLPEIVGPAEDAQWERRAALLVGGEERRHGLLATRQTDADIQQAIRLHEAGELQESTRIFERLADPRGANNALSQVLYGLALR</sequence>
<comment type="caution">
    <text evidence="2">The sequence shown here is derived from an EMBL/GenBank/DDBJ whole genome shotgun (WGS) entry which is preliminary data.</text>
</comment>
<dbReference type="EMBL" id="NJET01000252">
    <property type="protein sequence ID" value="PHH59019.1"/>
    <property type="molecule type" value="Genomic_DNA"/>
</dbReference>
<name>A0A2C5X735_9HYPO</name>
<proteinExistence type="predicted"/>
<organism evidence="2 3">
    <name type="scientific">Ophiocordyceps australis</name>
    <dbReference type="NCBI Taxonomy" id="1399860"/>
    <lineage>
        <taxon>Eukaryota</taxon>
        <taxon>Fungi</taxon>
        <taxon>Dikarya</taxon>
        <taxon>Ascomycota</taxon>
        <taxon>Pezizomycotina</taxon>
        <taxon>Sordariomycetes</taxon>
        <taxon>Hypocreomycetidae</taxon>
        <taxon>Hypocreales</taxon>
        <taxon>Ophiocordycipitaceae</taxon>
        <taxon>Ophiocordyceps</taxon>
    </lineage>
</organism>